<dbReference type="OrthoDB" id="771136at2759"/>
<dbReference type="PANTHER" id="PTHR47966:SF65">
    <property type="entry name" value="ASPARTIC-TYPE ENDOPEPTIDASE"/>
    <property type="match status" value="1"/>
</dbReference>
<dbReference type="PROSITE" id="PS51767">
    <property type="entry name" value="PEPTIDASE_A1"/>
    <property type="match status" value="1"/>
</dbReference>
<protein>
    <recommendedName>
        <fullName evidence="5">Peptidase A1 domain-containing protein</fullName>
    </recommendedName>
</protein>
<dbReference type="InterPro" id="IPR001461">
    <property type="entry name" value="Aspartic_peptidase_A1"/>
</dbReference>
<evidence type="ECO:0000256" key="4">
    <source>
        <dbReference type="SAM" id="SignalP"/>
    </source>
</evidence>
<comment type="caution">
    <text evidence="6">The sequence shown here is derived from an EMBL/GenBank/DDBJ whole genome shotgun (WGS) entry which is preliminary data.</text>
</comment>
<feature type="chain" id="PRO_5012076677" description="Peptidase A1 domain-containing protein" evidence="4">
    <location>
        <begin position="18"/>
        <end position="437"/>
    </location>
</feature>
<keyword evidence="7" id="KW-1185">Reference proteome</keyword>
<dbReference type="STRING" id="303698.A0A1V6T4T4"/>
<dbReference type="Gene3D" id="2.40.70.10">
    <property type="entry name" value="Acid Proteases"/>
    <property type="match status" value="2"/>
</dbReference>
<dbReference type="InterPro" id="IPR033121">
    <property type="entry name" value="PEPTIDASE_A1"/>
</dbReference>
<evidence type="ECO:0000256" key="2">
    <source>
        <dbReference type="ARBA" id="ARBA00022801"/>
    </source>
</evidence>
<evidence type="ECO:0000259" key="5">
    <source>
        <dbReference type="PROSITE" id="PS51767"/>
    </source>
</evidence>
<feature type="domain" description="Peptidase A1" evidence="5">
    <location>
        <begin position="65"/>
        <end position="384"/>
    </location>
</feature>
<gene>
    <name evidence="6" type="ORF">PENSTE_c012G00656</name>
</gene>
<evidence type="ECO:0000256" key="1">
    <source>
        <dbReference type="ARBA" id="ARBA00007447"/>
    </source>
</evidence>
<keyword evidence="4" id="KW-0732">Signal</keyword>
<feature type="signal peptide" evidence="4">
    <location>
        <begin position="1"/>
        <end position="17"/>
    </location>
</feature>
<accession>A0A1V6T4T4</accession>
<comment type="similarity">
    <text evidence="1">Belongs to the peptidase A1 family.</text>
</comment>
<evidence type="ECO:0000256" key="3">
    <source>
        <dbReference type="PIRSR" id="PIRSR601461-2"/>
    </source>
</evidence>
<organism evidence="6 7">
    <name type="scientific">Penicillium steckii</name>
    <dbReference type="NCBI Taxonomy" id="303698"/>
    <lineage>
        <taxon>Eukaryota</taxon>
        <taxon>Fungi</taxon>
        <taxon>Dikarya</taxon>
        <taxon>Ascomycota</taxon>
        <taxon>Pezizomycotina</taxon>
        <taxon>Eurotiomycetes</taxon>
        <taxon>Eurotiomycetidae</taxon>
        <taxon>Eurotiales</taxon>
        <taxon>Aspergillaceae</taxon>
        <taxon>Penicillium</taxon>
    </lineage>
</organism>
<dbReference type="PRINTS" id="PR00792">
    <property type="entry name" value="PEPSIN"/>
</dbReference>
<feature type="disulfide bond" evidence="3">
    <location>
        <begin position="297"/>
        <end position="342"/>
    </location>
</feature>
<keyword evidence="3" id="KW-1015">Disulfide bond</keyword>
<reference evidence="7" key="1">
    <citation type="journal article" date="2017" name="Nat. Microbiol.">
        <title>Global analysis of biosynthetic gene clusters reveals vast potential of secondary metabolite production in Penicillium species.</title>
        <authorList>
            <person name="Nielsen J.C."/>
            <person name="Grijseels S."/>
            <person name="Prigent S."/>
            <person name="Ji B."/>
            <person name="Dainat J."/>
            <person name="Nielsen K.F."/>
            <person name="Frisvad J.C."/>
            <person name="Workman M."/>
            <person name="Nielsen J."/>
        </authorList>
    </citation>
    <scope>NUCLEOTIDE SEQUENCE [LARGE SCALE GENOMIC DNA]</scope>
    <source>
        <strain evidence="7">IBT 24891</strain>
    </source>
</reference>
<dbReference type="Pfam" id="PF00026">
    <property type="entry name" value="Asp"/>
    <property type="match status" value="1"/>
</dbReference>
<dbReference type="InterPro" id="IPR021109">
    <property type="entry name" value="Peptidase_aspartic_dom_sf"/>
</dbReference>
<keyword evidence="2" id="KW-0378">Hydrolase</keyword>
<dbReference type="AlphaFoldDB" id="A0A1V6T4T4"/>
<evidence type="ECO:0000313" key="6">
    <source>
        <dbReference type="EMBL" id="OQE21328.1"/>
    </source>
</evidence>
<dbReference type="EMBL" id="MLKD01000012">
    <property type="protein sequence ID" value="OQE21328.1"/>
    <property type="molecule type" value="Genomic_DNA"/>
</dbReference>
<evidence type="ECO:0000313" key="7">
    <source>
        <dbReference type="Proteomes" id="UP000191285"/>
    </source>
</evidence>
<dbReference type="GO" id="GO:0006508">
    <property type="term" value="P:proteolysis"/>
    <property type="evidence" value="ECO:0007669"/>
    <property type="project" value="InterPro"/>
</dbReference>
<dbReference type="PANTHER" id="PTHR47966">
    <property type="entry name" value="BETA-SITE APP-CLEAVING ENZYME, ISOFORM A-RELATED"/>
    <property type="match status" value="1"/>
</dbReference>
<proteinExistence type="inferred from homology"/>
<dbReference type="GO" id="GO:0004190">
    <property type="term" value="F:aspartic-type endopeptidase activity"/>
    <property type="evidence" value="ECO:0007669"/>
    <property type="project" value="InterPro"/>
</dbReference>
<sequence>MRCGSAWLLGLAGGALSNALVLEKRNNPAVFEVPLIKEHISNQIAKRSDFLNINFTDKASDFYAYYANFTFGSPPQTFKAYMQTYGNGCWLRGVNNWECELYKDPSSCDGYGGYNRSTSTTAKKLDEKFSYDDNGVTMNGDFVTDVMSIGGVKVDNMKMGIAGRDDVTSNRLSLGYGNASSTSLTQALVDAGAINSPAFSLWSESVLFGGVNKAKYNGSLHTFPIVNGSDLSKALRINMDGISINGTAAASSAFPIDAVFDNHIAMTYAPKSVVEALTSHFANVSVPDELGQVNFSCSSVSEYDTIEFKFGDLELQFYLSDFIGHRSDELDGSGYSIDDDTCYFTIAENVDEDLQKQGSIVLGTNFMSLIYSVFDLENGEVSLAKRNSFIVPDDIVEIKSGKNGVPGAKKSSASSGVGSGLVTCLMLVVVAMLNLTL</sequence>
<dbReference type="Proteomes" id="UP000191285">
    <property type="component" value="Unassembled WGS sequence"/>
</dbReference>
<name>A0A1V6T4T4_9EURO</name>
<dbReference type="SUPFAM" id="SSF50630">
    <property type="entry name" value="Acid proteases"/>
    <property type="match status" value="1"/>
</dbReference>